<name>A0A4Q7R9W1_9BURK</name>
<evidence type="ECO:0000313" key="1">
    <source>
        <dbReference type="EMBL" id="RZT29117.1"/>
    </source>
</evidence>
<dbReference type="Proteomes" id="UP000291078">
    <property type="component" value="Unassembled WGS sequence"/>
</dbReference>
<organism evidence="1 2">
    <name type="scientific">Cupriavidus agavae</name>
    <dbReference type="NCBI Taxonomy" id="1001822"/>
    <lineage>
        <taxon>Bacteria</taxon>
        <taxon>Pseudomonadati</taxon>
        <taxon>Pseudomonadota</taxon>
        <taxon>Betaproteobacteria</taxon>
        <taxon>Burkholderiales</taxon>
        <taxon>Burkholderiaceae</taxon>
        <taxon>Cupriavidus</taxon>
    </lineage>
</organism>
<dbReference type="OrthoDB" id="8966974at2"/>
<proteinExistence type="predicted"/>
<sequence length="70" mass="8010">MPQKGFTMIVNKLHIHAMRSTATQDVQAWKSEAQFFHVYRKDEGNSLTLLERNLSYDSAVDFCLAPATLH</sequence>
<protein>
    <submittedName>
        <fullName evidence="1">Uncharacterized protein</fullName>
    </submittedName>
</protein>
<comment type="caution">
    <text evidence="1">The sequence shown here is derived from an EMBL/GenBank/DDBJ whole genome shotgun (WGS) entry which is preliminary data.</text>
</comment>
<dbReference type="EMBL" id="SGXM01000013">
    <property type="protein sequence ID" value="RZT29117.1"/>
    <property type="molecule type" value="Genomic_DNA"/>
</dbReference>
<evidence type="ECO:0000313" key="2">
    <source>
        <dbReference type="Proteomes" id="UP000291078"/>
    </source>
</evidence>
<keyword evidence="2" id="KW-1185">Reference proteome</keyword>
<dbReference type="AlphaFoldDB" id="A0A4Q7R9W1"/>
<gene>
    <name evidence="1" type="ORF">EV147_5081</name>
</gene>
<reference evidence="1 2" key="1">
    <citation type="journal article" date="2015" name="Stand. Genomic Sci.">
        <title>Genomic Encyclopedia of Bacterial and Archaeal Type Strains, Phase III: the genomes of soil and plant-associated and newly described type strains.</title>
        <authorList>
            <person name="Whitman W.B."/>
            <person name="Woyke T."/>
            <person name="Klenk H.P."/>
            <person name="Zhou Y."/>
            <person name="Lilburn T.G."/>
            <person name="Beck B.J."/>
            <person name="De Vos P."/>
            <person name="Vandamme P."/>
            <person name="Eisen J.A."/>
            <person name="Garrity G."/>
            <person name="Hugenholtz P."/>
            <person name="Kyrpides N.C."/>
        </authorList>
    </citation>
    <scope>NUCLEOTIDE SEQUENCE [LARGE SCALE GENOMIC DNA]</scope>
    <source>
        <strain evidence="1 2">ASC-9842</strain>
    </source>
</reference>
<accession>A0A4Q7R9W1</accession>